<dbReference type="SUPFAM" id="SSF55961">
    <property type="entry name" value="Bet v1-like"/>
    <property type="match status" value="1"/>
</dbReference>
<keyword evidence="2" id="KW-1185">Reference proteome</keyword>
<sequence length="239" mass="24964">MAESLAVRLAAAPGADRVKEELAAYAAARAEWALAAAGRALGRLSALAAALADGDSPALHALALDWARRIREGRDPRRAAVEVGAARLLTCAAGRAGRGGPVRDGPRAGGRPLRMAASVDVGVGVEDAYEWWARRPDLAGEAGRRGDTAVHVVDRTRGVRLAWATAGPGGTSRSLVTFHRLGDGLTRVLLVSEQHPRGPVERTARLWGAQERRARRALAAYACTLALRGEPGRGQGGGS</sequence>
<dbReference type="RefSeq" id="WP_402380410.1">
    <property type="nucleotide sequence ID" value="NZ_JBIUYY010000005.1"/>
</dbReference>
<evidence type="ECO:0000313" key="2">
    <source>
        <dbReference type="Proteomes" id="UP001617351"/>
    </source>
</evidence>
<organism evidence="1 2">
    <name type="scientific">Streptomyces toxytricini</name>
    <name type="common">Actinomyces toxytricini</name>
    <dbReference type="NCBI Taxonomy" id="67369"/>
    <lineage>
        <taxon>Bacteria</taxon>
        <taxon>Bacillati</taxon>
        <taxon>Actinomycetota</taxon>
        <taxon>Actinomycetes</taxon>
        <taxon>Kitasatosporales</taxon>
        <taxon>Streptomycetaceae</taxon>
        <taxon>Streptomyces</taxon>
    </lineage>
</organism>
<accession>A0ABW8EJL4</accession>
<name>A0ABW8EJL4_STRT5</name>
<dbReference type="EMBL" id="JBIUYY010000005">
    <property type="protein sequence ID" value="MFJ2822081.1"/>
    <property type="molecule type" value="Genomic_DNA"/>
</dbReference>
<proteinExistence type="predicted"/>
<comment type="caution">
    <text evidence="1">The sequence shown here is derived from an EMBL/GenBank/DDBJ whole genome shotgun (WGS) entry which is preliminary data.</text>
</comment>
<evidence type="ECO:0008006" key="3">
    <source>
        <dbReference type="Google" id="ProtNLM"/>
    </source>
</evidence>
<gene>
    <name evidence="1" type="ORF">ACIO7M_13325</name>
</gene>
<reference evidence="1 2" key="1">
    <citation type="submission" date="2024-10" db="EMBL/GenBank/DDBJ databases">
        <title>The Natural Products Discovery Center: Release of the First 8490 Sequenced Strains for Exploring Actinobacteria Biosynthetic Diversity.</title>
        <authorList>
            <person name="Kalkreuter E."/>
            <person name="Kautsar S.A."/>
            <person name="Yang D."/>
            <person name="Bader C.D."/>
            <person name="Teijaro C.N."/>
            <person name="Fluegel L."/>
            <person name="Davis C.M."/>
            <person name="Simpson J.R."/>
            <person name="Lauterbach L."/>
            <person name="Steele A.D."/>
            <person name="Gui C."/>
            <person name="Meng S."/>
            <person name="Li G."/>
            <person name="Viehrig K."/>
            <person name="Ye F."/>
            <person name="Su P."/>
            <person name="Kiefer A.F."/>
            <person name="Nichols A."/>
            <person name="Cepeda A.J."/>
            <person name="Yan W."/>
            <person name="Fan B."/>
            <person name="Jiang Y."/>
            <person name="Adhikari A."/>
            <person name="Zheng C.-J."/>
            <person name="Schuster L."/>
            <person name="Cowan T.M."/>
            <person name="Smanski M.J."/>
            <person name="Chevrette M.G."/>
            <person name="De Carvalho L.P.S."/>
            <person name="Shen B."/>
        </authorList>
    </citation>
    <scope>NUCLEOTIDE SEQUENCE [LARGE SCALE GENOMIC DNA]</scope>
    <source>
        <strain evidence="1 2">NPDC087220</strain>
    </source>
</reference>
<evidence type="ECO:0000313" key="1">
    <source>
        <dbReference type="EMBL" id="MFJ2822081.1"/>
    </source>
</evidence>
<protein>
    <recommendedName>
        <fullName evidence="3">Cyclase</fullName>
    </recommendedName>
</protein>
<dbReference type="Proteomes" id="UP001617351">
    <property type="component" value="Unassembled WGS sequence"/>
</dbReference>